<protein>
    <submittedName>
        <fullName evidence="1">Mitochondrial acyl carrier protein</fullName>
    </submittedName>
</protein>
<gene>
    <name evidence="1" type="primary">ACP2_3</name>
    <name evidence="1" type="ORF">DSO57_1025741</name>
</gene>
<comment type="caution">
    <text evidence="1">The sequence shown here is derived from an EMBL/GenBank/DDBJ whole genome shotgun (WGS) entry which is preliminary data.</text>
</comment>
<keyword evidence="2" id="KW-1185">Reference proteome</keyword>
<proteinExistence type="predicted"/>
<dbReference type="Proteomes" id="UP001165960">
    <property type="component" value="Unassembled WGS sequence"/>
</dbReference>
<reference evidence="1" key="1">
    <citation type="submission" date="2022-04" db="EMBL/GenBank/DDBJ databases">
        <title>Genome of the entomopathogenic fungus Entomophthora muscae.</title>
        <authorList>
            <person name="Elya C."/>
            <person name="Lovett B.R."/>
            <person name="Lee E."/>
            <person name="Macias A.M."/>
            <person name="Hajek A.E."/>
            <person name="De Bivort B.L."/>
            <person name="Kasson M.T."/>
            <person name="De Fine Licht H.H."/>
            <person name="Stajich J.E."/>
        </authorList>
    </citation>
    <scope>NUCLEOTIDE SEQUENCE</scope>
    <source>
        <strain evidence="1">Berkeley</strain>
    </source>
</reference>
<accession>A0ACC2RH27</accession>
<evidence type="ECO:0000313" key="1">
    <source>
        <dbReference type="EMBL" id="KAJ9049319.1"/>
    </source>
</evidence>
<evidence type="ECO:0000313" key="2">
    <source>
        <dbReference type="Proteomes" id="UP001165960"/>
    </source>
</evidence>
<dbReference type="EMBL" id="QTSX02007246">
    <property type="protein sequence ID" value="KAJ9049319.1"/>
    <property type="molecule type" value="Genomic_DNA"/>
</dbReference>
<name>A0ACC2RH27_9FUNG</name>
<organism evidence="1 2">
    <name type="scientific">Entomophthora muscae</name>
    <dbReference type="NCBI Taxonomy" id="34485"/>
    <lineage>
        <taxon>Eukaryota</taxon>
        <taxon>Fungi</taxon>
        <taxon>Fungi incertae sedis</taxon>
        <taxon>Zoopagomycota</taxon>
        <taxon>Entomophthoromycotina</taxon>
        <taxon>Entomophthoromycetes</taxon>
        <taxon>Entomophthorales</taxon>
        <taxon>Entomophthoraceae</taxon>
        <taxon>Entomophthora</taxon>
    </lineage>
</organism>
<sequence length="136" mass="15397">MFKQLAQRSILRSLYAQATKRSSIVSLRTSFLPTQTFSVSSFPRQEKETAPISSIPKDVIYKRIHDVLKKYGKIDESKISETAHFSYDLKLDSLDTVEVVMAIEEEFSIEIPDHDADEIKTVTGAINYVASRSDAH</sequence>